<dbReference type="Gene3D" id="3.30.420.40">
    <property type="match status" value="2"/>
</dbReference>
<dbReference type="PANTHER" id="PTHR19375">
    <property type="entry name" value="HEAT SHOCK PROTEIN 70KDA"/>
    <property type="match status" value="1"/>
</dbReference>
<evidence type="ECO:0000256" key="3">
    <source>
        <dbReference type="SAM" id="SignalP"/>
    </source>
</evidence>
<keyword evidence="5" id="KW-1185">Reference proteome</keyword>
<name>A0A0E0A3K2_9ORYZ</name>
<dbReference type="Pfam" id="PF00012">
    <property type="entry name" value="HSP70"/>
    <property type="match status" value="1"/>
</dbReference>
<dbReference type="Gramene" id="OGLUM05G29320.1">
    <property type="protein sequence ID" value="OGLUM05G29320.1"/>
    <property type="gene ID" value="OGLUM05G29320"/>
</dbReference>
<dbReference type="InterPro" id="IPR018181">
    <property type="entry name" value="Heat_shock_70_CS"/>
</dbReference>
<protein>
    <submittedName>
        <fullName evidence="4">Uncharacterized protein</fullName>
    </submittedName>
</protein>
<evidence type="ECO:0000256" key="2">
    <source>
        <dbReference type="ARBA" id="ARBA00022840"/>
    </source>
</evidence>
<organism evidence="4">
    <name type="scientific">Oryza glumipatula</name>
    <dbReference type="NCBI Taxonomy" id="40148"/>
    <lineage>
        <taxon>Eukaryota</taxon>
        <taxon>Viridiplantae</taxon>
        <taxon>Streptophyta</taxon>
        <taxon>Embryophyta</taxon>
        <taxon>Tracheophyta</taxon>
        <taxon>Spermatophyta</taxon>
        <taxon>Magnoliopsida</taxon>
        <taxon>Liliopsida</taxon>
        <taxon>Poales</taxon>
        <taxon>Poaceae</taxon>
        <taxon>BOP clade</taxon>
        <taxon>Oryzoideae</taxon>
        <taxon>Oryzeae</taxon>
        <taxon>Oryzinae</taxon>
        <taxon>Oryza</taxon>
    </lineage>
</organism>
<keyword evidence="3" id="KW-0732">Signal</keyword>
<reference evidence="4" key="1">
    <citation type="submission" date="2015-04" db="UniProtKB">
        <authorList>
            <consortium name="EnsemblPlants"/>
        </authorList>
    </citation>
    <scope>IDENTIFICATION</scope>
</reference>
<dbReference type="Gene3D" id="3.90.640.10">
    <property type="entry name" value="Actin, Chain A, domain 4"/>
    <property type="match status" value="1"/>
</dbReference>
<dbReference type="SUPFAM" id="SSF53067">
    <property type="entry name" value="Actin-like ATPase domain"/>
    <property type="match status" value="2"/>
</dbReference>
<feature type="signal peptide" evidence="3">
    <location>
        <begin position="1"/>
        <end position="20"/>
    </location>
</feature>
<keyword evidence="1" id="KW-0547">Nucleotide-binding</keyword>
<accession>A0A0E0A3K2</accession>
<keyword evidence="2" id="KW-0067">ATP-binding</keyword>
<evidence type="ECO:0000313" key="5">
    <source>
        <dbReference type="Proteomes" id="UP000026961"/>
    </source>
</evidence>
<dbReference type="eggNOG" id="KOG0100">
    <property type="taxonomic scope" value="Eukaryota"/>
</dbReference>
<dbReference type="InterPro" id="IPR043129">
    <property type="entry name" value="ATPase_NBD"/>
</dbReference>
<reference evidence="4" key="2">
    <citation type="submission" date="2018-05" db="EMBL/GenBank/DDBJ databases">
        <title>OgluRS3 (Oryza glumaepatula Reference Sequence Version 3).</title>
        <authorList>
            <person name="Zhang J."/>
            <person name="Kudrna D."/>
            <person name="Lee S."/>
            <person name="Talag J."/>
            <person name="Welchert J."/>
            <person name="Wing R.A."/>
        </authorList>
    </citation>
    <scope>NUCLEOTIDE SEQUENCE [LARGE SCALE GENOMIC DNA]</scope>
</reference>
<sequence length="437" mass="47275">MARRRLVLLLLIIAAAGAAAFGIRRDAPKAYCFYGIGWTGVPYLPGTAAAIYIGNTNSCIAGYHSPPDTATSYRFCIPSWVAFTANATTLCGQPAVDHAAAISGFKRLIGLQPGDPHAKRVAQIAPYKLGEKIGRCSIQVQLDDGAKCRVEDFLPEDVAGILIAQLKSTAEAHLGHRIDNAVVTVPGHFNGNQRQEVSSGSTEYGGFRYVSVVDEQVAAAAAHGLHEDRGDGKVILVFHLGGRTAHATKFVIRDGTPSLIALRHDPFLGGDDFTARVVDHMADLIRDKHGGRDVRADAAALRRLTAECERAKKALSYQQETVVTMRLDDDDDLFSEPLTRSKLEELIGDLVGRAVDLVESCDASGGDVVGVDEILLVGGSTRIPMVRDLVKDYFHGKEASNEKGVEPDEAVIRGALLLSHPHQARYLDPCYDYWHSR</sequence>
<dbReference type="AlphaFoldDB" id="A0A0E0A3K2"/>
<evidence type="ECO:0000313" key="4">
    <source>
        <dbReference type="EnsemblPlants" id="OGLUM05G29320.1"/>
    </source>
</evidence>
<dbReference type="FunFam" id="3.90.640.10:FF:000030">
    <property type="entry name" value="Heat shock protein HSP70"/>
    <property type="match status" value="1"/>
</dbReference>
<feature type="chain" id="PRO_5002353158" evidence="3">
    <location>
        <begin position="21"/>
        <end position="437"/>
    </location>
</feature>
<dbReference type="STRING" id="40148.A0A0E0A3K2"/>
<dbReference type="GO" id="GO:0140662">
    <property type="term" value="F:ATP-dependent protein folding chaperone"/>
    <property type="evidence" value="ECO:0007669"/>
    <property type="project" value="InterPro"/>
</dbReference>
<dbReference type="FunFam" id="3.30.420.40:FF:000352">
    <property type="entry name" value="Luminal-binding protein 2"/>
    <property type="match status" value="1"/>
</dbReference>
<dbReference type="Proteomes" id="UP000026961">
    <property type="component" value="Chromosome 5"/>
</dbReference>
<dbReference type="EnsemblPlants" id="OGLUM05G29320.1">
    <property type="protein sequence ID" value="OGLUM05G29320.1"/>
    <property type="gene ID" value="OGLUM05G29320"/>
</dbReference>
<dbReference type="PROSITE" id="PS01036">
    <property type="entry name" value="HSP70_3"/>
    <property type="match status" value="1"/>
</dbReference>
<dbReference type="GO" id="GO:0005524">
    <property type="term" value="F:ATP binding"/>
    <property type="evidence" value="ECO:0007669"/>
    <property type="project" value="UniProtKB-KW"/>
</dbReference>
<proteinExistence type="predicted"/>
<dbReference type="PRINTS" id="PR00301">
    <property type="entry name" value="HEATSHOCK70"/>
</dbReference>
<evidence type="ECO:0000256" key="1">
    <source>
        <dbReference type="ARBA" id="ARBA00022741"/>
    </source>
</evidence>
<dbReference type="HOGENOM" id="CLU_005965_0_3_1"/>
<dbReference type="InterPro" id="IPR013126">
    <property type="entry name" value="Hsp_70_fam"/>
</dbReference>